<evidence type="ECO:0000313" key="1">
    <source>
        <dbReference type="EMBL" id="KAK2075024.1"/>
    </source>
</evidence>
<dbReference type="Gene3D" id="3.30.420.10">
    <property type="entry name" value="Ribonuclease H-like superfamily/Ribonuclease H"/>
    <property type="match status" value="1"/>
</dbReference>
<dbReference type="SUPFAM" id="SSF53098">
    <property type="entry name" value="Ribonuclease H-like"/>
    <property type="match status" value="1"/>
</dbReference>
<comment type="caution">
    <text evidence="1">The sequence shown here is derived from an EMBL/GenBank/DDBJ whole genome shotgun (WGS) entry which is preliminary data.</text>
</comment>
<protein>
    <recommendedName>
        <fullName evidence="3">RNase H type-1 domain-containing protein</fullName>
    </recommendedName>
</protein>
<keyword evidence="2" id="KW-1185">Reference proteome</keyword>
<dbReference type="InterPro" id="IPR012337">
    <property type="entry name" value="RNaseH-like_sf"/>
</dbReference>
<sequence length="298" mass="33432">MALQATTDAARDARQLVIFTDASGVAQSVRASAGIGLALRRPGIATHTDDAADAWDEHAFRLAGPATVNEAELHGVELALREALARAEAMPPPRDRLARVRIFTDSTHVVGACARPAALHRPADRREVLVLRAIHRAGLRLGARGVWLELYWVPRDTAPGNRRAHVLANAGRPPRGPRPLSLWRADPFETEEAFRARREERKMPGETEAAFRARWEYRRDKERASEARRHERKEREGLVWVRRAWEMARAREAAEREWRAENLPPPPGLGEEVVWERAKVPRPVLGSAAFGYGVHDLC</sequence>
<dbReference type="AlphaFoldDB" id="A0AAD9ID03"/>
<name>A0AAD9ID03_9PEZI</name>
<proteinExistence type="predicted"/>
<dbReference type="GO" id="GO:0003676">
    <property type="term" value="F:nucleic acid binding"/>
    <property type="evidence" value="ECO:0007669"/>
    <property type="project" value="InterPro"/>
</dbReference>
<dbReference type="EMBL" id="JAQQPM010000009">
    <property type="protein sequence ID" value="KAK2075024.1"/>
    <property type="molecule type" value="Genomic_DNA"/>
</dbReference>
<reference evidence="1" key="1">
    <citation type="journal article" date="2023" name="Mol. Plant Microbe Interact.">
        <title>Elucidating the Obligate Nature and Biological Capacity of an Invasive Fungal Corn Pathogen.</title>
        <authorList>
            <person name="MacCready J.S."/>
            <person name="Roggenkamp E.M."/>
            <person name="Gdanetz K."/>
            <person name="Chilvers M.I."/>
        </authorList>
    </citation>
    <scope>NUCLEOTIDE SEQUENCE</scope>
    <source>
        <strain evidence="1">PM02</strain>
    </source>
</reference>
<dbReference type="InterPro" id="IPR036397">
    <property type="entry name" value="RNaseH_sf"/>
</dbReference>
<evidence type="ECO:0000313" key="2">
    <source>
        <dbReference type="Proteomes" id="UP001217918"/>
    </source>
</evidence>
<organism evidence="1 2">
    <name type="scientific">Phyllachora maydis</name>
    <dbReference type="NCBI Taxonomy" id="1825666"/>
    <lineage>
        <taxon>Eukaryota</taxon>
        <taxon>Fungi</taxon>
        <taxon>Dikarya</taxon>
        <taxon>Ascomycota</taxon>
        <taxon>Pezizomycotina</taxon>
        <taxon>Sordariomycetes</taxon>
        <taxon>Sordariomycetidae</taxon>
        <taxon>Phyllachorales</taxon>
        <taxon>Phyllachoraceae</taxon>
        <taxon>Phyllachora</taxon>
    </lineage>
</organism>
<gene>
    <name evidence="1" type="ORF">P8C59_009183</name>
</gene>
<dbReference type="Proteomes" id="UP001217918">
    <property type="component" value="Unassembled WGS sequence"/>
</dbReference>
<accession>A0AAD9ID03</accession>
<evidence type="ECO:0008006" key="3">
    <source>
        <dbReference type="Google" id="ProtNLM"/>
    </source>
</evidence>